<evidence type="ECO:0000313" key="3">
    <source>
        <dbReference type="Proteomes" id="UP000315369"/>
    </source>
</evidence>
<dbReference type="RefSeq" id="WP_141644671.1">
    <property type="nucleotide sequence ID" value="NZ_VIFM01000094.1"/>
</dbReference>
<gene>
    <name evidence="2" type="ORF">FJV41_22970</name>
</gene>
<feature type="transmembrane region" description="Helical" evidence="1">
    <location>
        <begin position="81"/>
        <end position="100"/>
    </location>
</feature>
<protein>
    <submittedName>
        <fullName evidence="2">DUF998 domain-containing protein</fullName>
    </submittedName>
</protein>
<accession>A0A540WX84</accession>
<keyword evidence="3" id="KW-1185">Reference proteome</keyword>
<evidence type="ECO:0000313" key="2">
    <source>
        <dbReference type="EMBL" id="TQF13609.1"/>
    </source>
</evidence>
<dbReference type="AlphaFoldDB" id="A0A540WX84"/>
<keyword evidence="1" id="KW-1133">Transmembrane helix</keyword>
<reference evidence="2 3" key="1">
    <citation type="submission" date="2019-06" db="EMBL/GenBank/DDBJ databases">
        <authorList>
            <person name="Livingstone P."/>
            <person name="Whitworth D."/>
        </authorList>
    </citation>
    <scope>NUCLEOTIDE SEQUENCE [LARGE SCALE GENOMIC DNA]</scope>
    <source>
        <strain evidence="2 3">AM401</strain>
    </source>
</reference>
<dbReference type="InterPro" id="IPR009339">
    <property type="entry name" value="DUF998"/>
</dbReference>
<name>A0A540WX84_9BACT</name>
<feature type="transmembrane region" description="Helical" evidence="1">
    <location>
        <begin position="50"/>
        <end position="69"/>
    </location>
</feature>
<dbReference type="Proteomes" id="UP000315369">
    <property type="component" value="Unassembled WGS sequence"/>
</dbReference>
<dbReference type="Pfam" id="PF06197">
    <property type="entry name" value="DUF998"/>
    <property type="match status" value="1"/>
</dbReference>
<keyword evidence="1" id="KW-0472">Membrane</keyword>
<feature type="transmembrane region" description="Helical" evidence="1">
    <location>
        <begin position="144"/>
        <end position="168"/>
    </location>
</feature>
<comment type="caution">
    <text evidence="2">The sequence shown here is derived from an EMBL/GenBank/DDBJ whole genome shotgun (WGS) entry which is preliminary data.</text>
</comment>
<feature type="transmembrane region" description="Helical" evidence="1">
    <location>
        <begin position="180"/>
        <end position="197"/>
    </location>
</feature>
<proteinExistence type="predicted"/>
<keyword evidence="1" id="KW-0812">Transmembrane</keyword>
<dbReference type="OrthoDB" id="679392at2"/>
<organism evidence="2 3">
    <name type="scientific">Myxococcus llanfairpwllgwyngyllgogerychwyrndrobwllllantysiliogogogochensis</name>
    <dbReference type="NCBI Taxonomy" id="2590453"/>
    <lineage>
        <taxon>Bacteria</taxon>
        <taxon>Pseudomonadati</taxon>
        <taxon>Myxococcota</taxon>
        <taxon>Myxococcia</taxon>
        <taxon>Myxococcales</taxon>
        <taxon>Cystobacterineae</taxon>
        <taxon>Myxococcaceae</taxon>
        <taxon>Myxococcus</taxon>
    </lineage>
</organism>
<evidence type="ECO:0000256" key="1">
    <source>
        <dbReference type="SAM" id="Phobius"/>
    </source>
</evidence>
<sequence>MNPGVFLAALLATTLTALPPWWFARRRPGYSHLRHTISELGASGAPEAKRVAWLGFAPAGLAVMGFSAVLNARLAPEGDVISGLALLSLLGVSYVGAAVFPCDEGAPFWGTWKNQMHNLVAGLGYFGAGGGLIELQRVFEDLPALASLSTLTGAVGKLVLLGMVALSFESPVRGLIQRTVESLVFGWMLLVGAWLMLAH</sequence>
<dbReference type="EMBL" id="VIFM01000094">
    <property type="protein sequence ID" value="TQF13609.1"/>
    <property type="molecule type" value="Genomic_DNA"/>
</dbReference>